<keyword evidence="6" id="KW-0812">Transmembrane</keyword>
<dbReference type="Pfam" id="PF03918">
    <property type="entry name" value="CcmH"/>
    <property type="match status" value="1"/>
</dbReference>
<feature type="domain" description="CcmH/CycL/Ccl2/NrfF N-terminal" evidence="7">
    <location>
        <begin position="36"/>
        <end position="159"/>
    </location>
</feature>
<organism evidence="8 9">
    <name type="scientific">Parvularcula bermudensis (strain ATCC BAA-594 / HTCC2503 / KCTC 12087)</name>
    <dbReference type="NCBI Taxonomy" id="314260"/>
    <lineage>
        <taxon>Bacteria</taxon>
        <taxon>Pseudomonadati</taxon>
        <taxon>Pseudomonadota</taxon>
        <taxon>Alphaproteobacteria</taxon>
        <taxon>Parvularculales</taxon>
        <taxon>Parvularculaceae</taxon>
        <taxon>Parvularcula</taxon>
    </lineage>
</organism>
<dbReference type="STRING" id="314260.PB2503_05242"/>
<comment type="function">
    <text evidence="6">Possible subunit of a heme lyase.</text>
</comment>
<dbReference type="EMBL" id="CP002156">
    <property type="protein sequence ID" value="ADM09123.1"/>
    <property type="molecule type" value="Genomic_DNA"/>
</dbReference>
<dbReference type="GO" id="GO:0046872">
    <property type="term" value="F:metal ion binding"/>
    <property type="evidence" value="ECO:0007669"/>
    <property type="project" value="UniProtKB-KW"/>
</dbReference>
<dbReference type="PANTHER" id="PTHR47870:SF4">
    <property type="entry name" value="CYTOCHROME C-TYPE BIOGENESIS PROTEIN CYCH"/>
    <property type="match status" value="1"/>
</dbReference>
<dbReference type="Proteomes" id="UP000001302">
    <property type="component" value="Chromosome"/>
</dbReference>
<evidence type="ECO:0000313" key="9">
    <source>
        <dbReference type="Proteomes" id="UP000001302"/>
    </source>
</evidence>
<keyword evidence="6" id="KW-0472">Membrane</keyword>
<dbReference type="Gene3D" id="1.10.8.640">
    <property type="entry name" value="Cytochrome C biogenesis protein"/>
    <property type="match status" value="1"/>
</dbReference>
<evidence type="ECO:0000256" key="1">
    <source>
        <dbReference type="ARBA" id="ARBA00010342"/>
    </source>
</evidence>
<feature type="transmembrane region" description="Helical" evidence="6">
    <location>
        <begin position="113"/>
        <end position="134"/>
    </location>
</feature>
<keyword evidence="6" id="KW-1133">Transmembrane helix</keyword>
<feature type="chain" id="PRO_5011021771" description="Cytochrome c-type biogenesis protein" evidence="6">
    <location>
        <begin position="26"/>
        <end position="168"/>
    </location>
</feature>
<keyword evidence="4 6" id="KW-0732">Signal</keyword>
<reference evidence="9" key="1">
    <citation type="submission" date="2010-08" db="EMBL/GenBank/DDBJ databases">
        <title>Genome sequence of Parvularcula bermudensis HTCC2503.</title>
        <authorList>
            <person name="Kang D.-M."/>
            <person name="Oh H.-M."/>
            <person name="Cho J.-C."/>
        </authorList>
    </citation>
    <scope>NUCLEOTIDE SEQUENCE [LARGE SCALE GENOMIC DNA]</scope>
    <source>
        <strain evidence="9">ATCC BAA-594 / HTCC2503 / KCTC 12087</strain>
    </source>
</reference>
<keyword evidence="5 6" id="KW-0408">Iron</keyword>
<keyword evidence="2 6" id="KW-0349">Heme</keyword>
<keyword evidence="9" id="KW-1185">Reference proteome</keyword>
<evidence type="ECO:0000256" key="2">
    <source>
        <dbReference type="ARBA" id="ARBA00022617"/>
    </source>
</evidence>
<evidence type="ECO:0000256" key="5">
    <source>
        <dbReference type="ARBA" id="ARBA00023004"/>
    </source>
</evidence>
<proteinExistence type="inferred from homology"/>
<dbReference type="HOGENOM" id="CLU_107187_2_0_5"/>
<dbReference type="InterPro" id="IPR005616">
    <property type="entry name" value="CcmH/CycL/Ccl2/NrfF_N"/>
</dbReference>
<dbReference type="CDD" id="cd16378">
    <property type="entry name" value="CcmH_N"/>
    <property type="match status" value="1"/>
</dbReference>
<dbReference type="InterPro" id="IPR051263">
    <property type="entry name" value="C-type_cytochrome_biogenesis"/>
</dbReference>
<dbReference type="GO" id="GO:0005886">
    <property type="term" value="C:plasma membrane"/>
    <property type="evidence" value="ECO:0007669"/>
    <property type="project" value="TreeGrafter"/>
</dbReference>
<protein>
    <recommendedName>
        <fullName evidence="6">Cytochrome c-type biogenesis protein</fullName>
    </recommendedName>
</protein>
<dbReference type="AlphaFoldDB" id="E0TFV8"/>
<evidence type="ECO:0000313" key="8">
    <source>
        <dbReference type="EMBL" id="ADM09123.1"/>
    </source>
</evidence>
<name>E0TFV8_PARBH</name>
<evidence type="ECO:0000256" key="6">
    <source>
        <dbReference type="RuleBase" id="RU364112"/>
    </source>
</evidence>
<dbReference type="OrthoDB" id="9804975at2"/>
<dbReference type="KEGG" id="pbr:PB2503_05242"/>
<sequence length="168" mass="18141">MTGRGSLLALLLGFMGAMPSVAAQAQEAQDRGGAPLSPELIDRRTQAVAETLRCVVCQNQSVADSESQLAQDMVKLIREEIAAGKSETEVRAYFAERYGEVVLLQPRFDTRNWGLWLGPGIALVIGLGGAIYFISTRSTTREEKVTDLSPADRVELAALRSEEGEGEA</sequence>
<evidence type="ECO:0000256" key="4">
    <source>
        <dbReference type="ARBA" id="ARBA00022729"/>
    </source>
</evidence>
<gene>
    <name evidence="8" type="ordered locus">PB2503_05242</name>
</gene>
<dbReference type="eggNOG" id="COG3088">
    <property type="taxonomic scope" value="Bacteria"/>
</dbReference>
<evidence type="ECO:0000256" key="3">
    <source>
        <dbReference type="ARBA" id="ARBA00022723"/>
    </source>
</evidence>
<dbReference type="RefSeq" id="WP_013300097.1">
    <property type="nucleotide sequence ID" value="NC_014414.1"/>
</dbReference>
<accession>E0TFV8</accession>
<evidence type="ECO:0000259" key="7">
    <source>
        <dbReference type="Pfam" id="PF03918"/>
    </source>
</evidence>
<reference evidence="8 9" key="2">
    <citation type="journal article" date="2011" name="J. Bacteriol.">
        <title>Complete genome sequence of strain HTCC2503T of Parvularcula bermudensis, the type species of the order "Parvularculales" in the class Alphaproteobacteria.</title>
        <authorList>
            <person name="Oh H.M."/>
            <person name="Kang I."/>
            <person name="Vergin K.L."/>
            <person name="Kang D."/>
            <person name="Rhee K.H."/>
            <person name="Giovannoni S.J."/>
            <person name="Cho J.C."/>
        </authorList>
    </citation>
    <scope>NUCLEOTIDE SEQUENCE [LARGE SCALE GENOMIC DNA]</scope>
    <source>
        <strain evidence="9">ATCC BAA-594 / HTCC2503 / KCTC 12087</strain>
    </source>
</reference>
<dbReference type="InterPro" id="IPR038297">
    <property type="entry name" value="CcmH/CycL/NrfF/Ccl2_sf"/>
</dbReference>
<dbReference type="PANTHER" id="PTHR47870">
    <property type="entry name" value="CYTOCHROME C-TYPE BIOGENESIS PROTEIN CCMH"/>
    <property type="match status" value="1"/>
</dbReference>
<keyword evidence="3 6" id="KW-0479">Metal-binding</keyword>
<comment type="similarity">
    <text evidence="1 6">Belongs to the CcmH/CycL/Ccl2/NrfF family.</text>
</comment>
<feature type="signal peptide" evidence="6">
    <location>
        <begin position="1"/>
        <end position="25"/>
    </location>
</feature>